<proteinExistence type="predicted"/>
<keyword evidence="3" id="KW-1185">Reference proteome</keyword>
<dbReference type="PANTHER" id="PTHR16222">
    <property type="entry name" value="ADP-RIBOSYLGLYCOHYDROLASE"/>
    <property type="match status" value="1"/>
</dbReference>
<dbReference type="OrthoDB" id="524326at2759"/>
<dbReference type="EnsemblMetazoa" id="CapteT182182">
    <property type="protein sequence ID" value="CapteP182182"/>
    <property type="gene ID" value="CapteG182182"/>
</dbReference>
<protein>
    <recommendedName>
        <fullName evidence="4">ADP-ribosylglycohydrolase</fullName>
    </recommendedName>
</protein>
<evidence type="ECO:0000313" key="3">
    <source>
        <dbReference type="Proteomes" id="UP000014760"/>
    </source>
</evidence>
<dbReference type="SUPFAM" id="SSF101478">
    <property type="entry name" value="ADP-ribosylglycohydrolase"/>
    <property type="match status" value="1"/>
</dbReference>
<dbReference type="InterPro" id="IPR050792">
    <property type="entry name" value="ADP-ribosylglycohydrolase"/>
</dbReference>
<evidence type="ECO:0000313" key="1">
    <source>
        <dbReference type="EMBL" id="ELU02280.1"/>
    </source>
</evidence>
<reference evidence="2" key="3">
    <citation type="submission" date="2015-06" db="UniProtKB">
        <authorList>
            <consortium name="EnsemblMetazoa"/>
        </authorList>
    </citation>
    <scope>IDENTIFICATION</scope>
</reference>
<reference evidence="3" key="1">
    <citation type="submission" date="2012-12" db="EMBL/GenBank/DDBJ databases">
        <authorList>
            <person name="Hellsten U."/>
            <person name="Grimwood J."/>
            <person name="Chapman J.A."/>
            <person name="Shapiro H."/>
            <person name="Aerts A."/>
            <person name="Otillar R.P."/>
            <person name="Terry A.Y."/>
            <person name="Boore J.L."/>
            <person name="Simakov O."/>
            <person name="Marletaz F."/>
            <person name="Cho S.-J."/>
            <person name="Edsinger-Gonzales E."/>
            <person name="Havlak P."/>
            <person name="Kuo D.-H."/>
            <person name="Larsson T."/>
            <person name="Lv J."/>
            <person name="Arendt D."/>
            <person name="Savage R."/>
            <person name="Osoegawa K."/>
            <person name="de Jong P."/>
            <person name="Lindberg D.R."/>
            <person name="Seaver E.C."/>
            <person name="Weisblat D.A."/>
            <person name="Putnam N.H."/>
            <person name="Grigoriev I.V."/>
            <person name="Rokhsar D.S."/>
        </authorList>
    </citation>
    <scope>NUCLEOTIDE SEQUENCE</scope>
    <source>
        <strain evidence="3">I ESC-2004</strain>
    </source>
</reference>
<dbReference type="EMBL" id="KB304239">
    <property type="protein sequence ID" value="ELU02280.1"/>
    <property type="molecule type" value="Genomic_DNA"/>
</dbReference>
<dbReference type="InterPro" id="IPR036705">
    <property type="entry name" value="Ribosyl_crysJ1_sf"/>
</dbReference>
<dbReference type="Gene3D" id="1.10.4080.10">
    <property type="entry name" value="ADP-ribosylation/Crystallin J1"/>
    <property type="match status" value="1"/>
</dbReference>
<dbReference type="EMBL" id="AMQN01001660">
    <property type="status" value="NOT_ANNOTATED_CDS"/>
    <property type="molecule type" value="Genomic_DNA"/>
</dbReference>
<name>R7U7D7_CAPTE</name>
<dbReference type="OMA" id="LNAHCAR"/>
<reference evidence="1 3" key="2">
    <citation type="journal article" date="2013" name="Nature">
        <title>Insights into bilaterian evolution from three spiralian genomes.</title>
        <authorList>
            <person name="Simakov O."/>
            <person name="Marletaz F."/>
            <person name="Cho S.J."/>
            <person name="Edsinger-Gonzales E."/>
            <person name="Havlak P."/>
            <person name="Hellsten U."/>
            <person name="Kuo D.H."/>
            <person name="Larsson T."/>
            <person name="Lv J."/>
            <person name="Arendt D."/>
            <person name="Savage R."/>
            <person name="Osoegawa K."/>
            <person name="de Jong P."/>
            <person name="Grimwood J."/>
            <person name="Chapman J.A."/>
            <person name="Shapiro H."/>
            <person name="Aerts A."/>
            <person name="Otillar R.P."/>
            <person name="Terry A.Y."/>
            <person name="Boore J.L."/>
            <person name="Grigoriev I.V."/>
            <person name="Lindberg D.R."/>
            <person name="Seaver E.C."/>
            <person name="Weisblat D.A."/>
            <person name="Putnam N.H."/>
            <person name="Rokhsar D.S."/>
        </authorList>
    </citation>
    <scope>NUCLEOTIDE SEQUENCE</scope>
    <source>
        <strain evidence="1 3">I ESC-2004</strain>
    </source>
</reference>
<evidence type="ECO:0008006" key="4">
    <source>
        <dbReference type="Google" id="ProtNLM"/>
    </source>
</evidence>
<dbReference type="Pfam" id="PF03747">
    <property type="entry name" value="ADP_ribosyl_GH"/>
    <property type="match status" value="1"/>
</dbReference>
<dbReference type="AlphaFoldDB" id="R7U7D7"/>
<dbReference type="STRING" id="283909.R7U7D7"/>
<dbReference type="Proteomes" id="UP000014760">
    <property type="component" value="Unassembled WGS sequence"/>
</dbReference>
<dbReference type="InterPro" id="IPR005502">
    <property type="entry name" value="Ribosyl_crysJ1"/>
</dbReference>
<evidence type="ECO:0000313" key="2">
    <source>
        <dbReference type="EnsemblMetazoa" id="CapteP182182"/>
    </source>
</evidence>
<dbReference type="PANTHER" id="PTHR16222:SF34">
    <property type="entry name" value="ADP-RIBOSYLGLYCOHYDROLASE"/>
    <property type="match status" value="1"/>
</dbReference>
<accession>R7U7D7</accession>
<organism evidence="1">
    <name type="scientific">Capitella teleta</name>
    <name type="common">Polychaete worm</name>
    <dbReference type="NCBI Taxonomy" id="283909"/>
    <lineage>
        <taxon>Eukaryota</taxon>
        <taxon>Metazoa</taxon>
        <taxon>Spiralia</taxon>
        <taxon>Lophotrochozoa</taxon>
        <taxon>Annelida</taxon>
        <taxon>Polychaeta</taxon>
        <taxon>Sedentaria</taxon>
        <taxon>Scolecida</taxon>
        <taxon>Capitellidae</taxon>
        <taxon>Capitella</taxon>
    </lineage>
</organism>
<sequence>MISQADRAKHEALWGMFVADAIAMPVHWFYNPYDIKRSYGQWLSGYVAPTESHPSSILNLSSIGGSGRSGSRRASKPVVGNVILHDKAKYWTSGKKVHYHRGMSAGDSTLNALTALETIKVMNLEDAHCSLDLETLQAKVMENYVDFMTKPGTHNDTYAESFHRLFFKEWSEMESPPRKGEDIVHMAKQRFRSVTAHSEDHQIAVIGALVVAIPWVLHYSHKSADECANAVVSSLQLTHPAPSLMPYVEMYSRLLHSVINGAQLKDQVIKFISSGVLGRTKKSKIIQNFVDEARQYSDTESRLMVYQEGTSTLGSACYIDGAVSSMLMLALGFHDDFSGGVLTNANCGGENAHRGAALGALLGANAAINGKEIASKWKEGLMFARKQLNQATQKI</sequence>
<gene>
    <name evidence="1" type="ORF">CAPTEDRAFT_182182</name>
</gene>
<dbReference type="HOGENOM" id="CLU_046767_0_0_1"/>